<dbReference type="OrthoDB" id="9871954at2"/>
<evidence type="ECO:0000256" key="1">
    <source>
        <dbReference type="SAM" id="MobiDB-lite"/>
    </source>
</evidence>
<reference evidence="2 3" key="1">
    <citation type="submission" date="2013-04" db="EMBL/GenBank/DDBJ databases">
        <authorList>
            <person name="Kuznetsov B."/>
            <person name="Ivanovsky R."/>
        </authorList>
    </citation>
    <scope>NUCLEOTIDE SEQUENCE [LARGE SCALE GENOMIC DNA]</scope>
    <source>
        <strain evidence="2 3">MGU-K5</strain>
    </source>
</reference>
<gene>
    <name evidence="2" type="ORF">K678_02568</name>
</gene>
<dbReference type="InterPro" id="IPR046097">
    <property type="entry name" value="DUF6033"/>
</dbReference>
<dbReference type="Proteomes" id="UP000015350">
    <property type="component" value="Unassembled WGS sequence"/>
</dbReference>
<feature type="compositionally biased region" description="Basic and acidic residues" evidence="1">
    <location>
        <begin position="181"/>
        <end position="210"/>
    </location>
</feature>
<feature type="compositionally biased region" description="Low complexity" evidence="1">
    <location>
        <begin position="166"/>
        <end position="180"/>
    </location>
</feature>
<evidence type="ECO:0000313" key="2">
    <source>
        <dbReference type="EMBL" id="EPY03111.1"/>
    </source>
</evidence>
<organism evidence="2 3">
    <name type="scientific">Magnetospirillum fulvum MGU-K5</name>
    <dbReference type="NCBI Taxonomy" id="1316936"/>
    <lineage>
        <taxon>Bacteria</taxon>
        <taxon>Pseudomonadati</taxon>
        <taxon>Pseudomonadota</taxon>
        <taxon>Alphaproteobacteria</taxon>
        <taxon>Rhodospirillales</taxon>
        <taxon>Rhodospirillaceae</taxon>
        <taxon>Magnetospirillum</taxon>
    </lineage>
</organism>
<dbReference type="AlphaFoldDB" id="S9TLH1"/>
<proteinExistence type="predicted"/>
<sequence length="222" mass="23494">MQITSSLPSSAGRSSAAGSSLAGTVYGSIDQMTQAIVQAGQRYTESYAARFAADGNGAITKDQMIATLKQDFPGYTLVSSEPSDVVAGKSLLYIDDNNLAKMASDPTYRAKVMGLMRRELESQSVQIRSNDGNGTTQIQMTGMVFSLSDKNPSVDGIPYAGSATSVGVTTTTSSSGTGRTSARDSIRDWLEQAMERARETRRADAARAEAAKTASSRFDLSV</sequence>
<feature type="region of interest" description="Disordered" evidence="1">
    <location>
        <begin position="166"/>
        <end position="222"/>
    </location>
</feature>
<feature type="compositionally biased region" description="Low complexity" evidence="1">
    <location>
        <begin position="211"/>
        <end position="222"/>
    </location>
</feature>
<dbReference type="Pfam" id="PF19498">
    <property type="entry name" value="DUF6033"/>
    <property type="match status" value="1"/>
</dbReference>
<accession>S9TLH1</accession>
<dbReference type="eggNOG" id="ENOG50345Y7">
    <property type="taxonomic scope" value="Bacteria"/>
</dbReference>
<evidence type="ECO:0000313" key="3">
    <source>
        <dbReference type="Proteomes" id="UP000015350"/>
    </source>
</evidence>
<name>S9TLH1_MAGFU</name>
<dbReference type="RefSeq" id="WP_021130897.1">
    <property type="nucleotide sequence ID" value="NZ_AQPH01000005.1"/>
</dbReference>
<comment type="caution">
    <text evidence="2">The sequence shown here is derived from an EMBL/GenBank/DDBJ whole genome shotgun (WGS) entry which is preliminary data.</text>
</comment>
<protein>
    <submittedName>
        <fullName evidence="2">Uncharacterized protein</fullName>
    </submittedName>
</protein>
<dbReference type="EMBL" id="AQPH01000005">
    <property type="protein sequence ID" value="EPY03111.1"/>
    <property type="molecule type" value="Genomic_DNA"/>
</dbReference>